<evidence type="ECO:0000256" key="7">
    <source>
        <dbReference type="ARBA" id="ARBA00035120"/>
    </source>
</evidence>
<evidence type="ECO:0000313" key="12">
    <source>
        <dbReference type="Proteomes" id="UP000244005"/>
    </source>
</evidence>
<gene>
    <name evidence="11" type="ORF">MARPO_0005s0025</name>
</gene>
<feature type="transmembrane region" description="Helical" evidence="10">
    <location>
        <begin position="225"/>
        <end position="247"/>
    </location>
</feature>
<dbReference type="InterPro" id="IPR003691">
    <property type="entry name" value="FluC"/>
</dbReference>
<comment type="function">
    <text evidence="1">Fluoride channel required for the rapid expulsion of cytoplasmic fluoride.</text>
</comment>
<feature type="compositionally biased region" description="Basic and acidic residues" evidence="9">
    <location>
        <begin position="1"/>
        <end position="24"/>
    </location>
</feature>
<evidence type="ECO:0000256" key="8">
    <source>
        <dbReference type="ARBA" id="ARBA00035585"/>
    </source>
</evidence>
<evidence type="ECO:0000256" key="10">
    <source>
        <dbReference type="SAM" id="Phobius"/>
    </source>
</evidence>
<feature type="transmembrane region" description="Helical" evidence="10">
    <location>
        <begin position="383"/>
        <end position="406"/>
    </location>
</feature>
<evidence type="ECO:0000256" key="6">
    <source>
        <dbReference type="ARBA" id="ARBA00023136"/>
    </source>
</evidence>
<keyword evidence="6 10" id="KW-0472">Membrane</keyword>
<feature type="transmembrane region" description="Helical" evidence="10">
    <location>
        <begin position="284"/>
        <end position="304"/>
    </location>
</feature>
<feature type="transmembrane region" description="Helical" evidence="10">
    <location>
        <begin position="120"/>
        <end position="142"/>
    </location>
</feature>
<dbReference type="GO" id="GO:1903425">
    <property type="term" value="F:fluoride transmembrane transporter activity"/>
    <property type="evidence" value="ECO:0000318"/>
    <property type="project" value="GO_Central"/>
</dbReference>
<dbReference type="Gramene" id="Mp1g05830.1">
    <property type="protein sequence ID" value="Mp1g05830.1.cds"/>
    <property type="gene ID" value="Mp1g05830"/>
</dbReference>
<dbReference type="Pfam" id="PF02537">
    <property type="entry name" value="CRCB"/>
    <property type="match status" value="2"/>
</dbReference>
<name>A0A2R6XQG9_MARPO</name>
<dbReference type="Gramene" id="Mp1g05830.2">
    <property type="protein sequence ID" value="Mp1g05830.2.cds"/>
    <property type="gene ID" value="Mp1g05830"/>
</dbReference>
<feature type="transmembrane region" description="Helical" evidence="10">
    <location>
        <begin position="194"/>
        <end position="213"/>
    </location>
</feature>
<proteinExistence type="inferred from homology"/>
<sequence length="455" mass="49452">MESVEDEARILKESKIQQELDLRRSGSSSGSSSSRSLSAEEEDELEGMAGDSGSARRIDDPDSVEARISLGSGAFPHSSSLEAGNIFSAELGEKGLEEARVASTSRSSGQLQGEGKLCSWLEFLSVLAHLTAFGIIGVLIRFGLEQLFGPPVAGVTTDNSALFNDLPANMLGSFFMGWVGVVYKKDISLFSEHLAVGLSTGLMGSITTYAAMIQRMMANMVGNHWMNGIVGLLLGMELAQISLIVGVDSAKLLNKILERINHNRGRKGLKKLQAPAPDNLRRRYWSLMIFVLLGGFLWLGSLILTVFDSSSSSRRTLWLACLVAPPGVWMRWYFARLNGQGIGSKHYLRWLPFGTLLVNVSASTIEAALATVEVAVGNYNARLLVGGLQLGLLGCLSTVSTFVAEIQIMHQGRNRWRAYAYPVFTILTSLAIGFLIYGVPVWVLGLGARYRPLEK</sequence>
<organism evidence="11 12">
    <name type="scientific">Marchantia polymorpha</name>
    <name type="common">Common liverwort</name>
    <name type="synonym">Marchantia aquatica</name>
    <dbReference type="NCBI Taxonomy" id="3197"/>
    <lineage>
        <taxon>Eukaryota</taxon>
        <taxon>Viridiplantae</taxon>
        <taxon>Streptophyta</taxon>
        <taxon>Embryophyta</taxon>
        <taxon>Marchantiophyta</taxon>
        <taxon>Marchantiopsida</taxon>
        <taxon>Marchantiidae</taxon>
        <taxon>Marchantiales</taxon>
        <taxon>Marchantiaceae</taxon>
        <taxon>Marchantia</taxon>
    </lineage>
</organism>
<comment type="catalytic activity">
    <reaction evidence="8">
        <text>fluoride(in) = fluoride(out)</text>
        <dbReference type="Rhea" id="RHEA:76159"/>
        <dbReference type="ChEBI" id="CHEBI:17051"/>
    </reaction>
    <physiologicalReaction direction="left-to-right" evidence="8">
        <dbReference type="Rhea" id="RHEA:76160"/>
    </physiologicalReaction>
</comment>
<feature type="transmembrane region" description="Helical" evidence="10">
    <location>
        <begin position="162"/>
        <end position="182"/>
    </location>
</feature>
<comment type="subcellular location">
    <subcellularLocation>
        <location evidence="2">Cell membrane</location>
        <topology evidence="2">Multi-pass membrane protein</topology>
    </subcellularLocation>
</comment>
<keyword evidence="12" id="KW-1185">Reference proteome</keyword>
<dbReference type="EMBL" id="KZ772677">
    <property type="protein sequence ID" value="PTQ48353.1"/>
    <property type="molecule type" value="Genomic_DNA"/>
</dbReference>
<dbReference type="GO" id="GO:1903424">
    <property type="term" value="P:fluoride transmembrane transport"/>
    <property type="evidence" value="ECO:0000318"/>
    <property type="project" value="GO_Central"/>
</dbReference>
<evidence type="ECO:0000256" key="3">
    <source>
        <dbReference type="ARBA" id="ARBA00022475"/>
    </source>
</evidence>
<dbReference type="PANTHER" id="PTHR28259">
    <property type="entry name" value="FLUORIDE EXPORT PROTEIN 1-RELATED"/>
    <property type="match status" value="1"/>
</dbReference>
<dbReference type="OrthoDB" id="409792at2759"/>
<evidence type="ECO:0000256" key="1">
    <source>
        <dbReference type="ARBA" id="ARBA00002598"/>
    </source>
</evidence>
<evidence type="ECO:0000256" key="9">
    <source>
        <dbReference type="SAM" id="MobiDB-lite"/>
    </source>
</evidence>
<dbReference type="AlphaFoldDB" id="A0A2R6XQG9"/>
<accession>A0A2R6XQG9</accession>
<reference evidence="12" key="1">
    <citation type="journal article" date="2017" name="Cell">
        <title>Insights into land plant evolution garnered from the Marchantia polymorpha genome.</title>
        <authorList>
            <person name="Bowman J.L."/>
            <person name="Kohchi T."/>
            <person name="Yamato K.T."/>
            <person name="Jenkins J."/>
            <person name="Shu S."/>
            <person name="Ishizaki K."/>
            <person name="Yamaoka S."/>
            <person name="Nishihama R."/>
            <person name="Nakamura Y."/>
            <person name="Berger F."/>
            <person name="Adam C."/>
            <person name="Aki S.S."/>
            <person name="Althoff F."/>
            <person name="Araki T."/>
            <person name="Arteaga-Vazquez M.A."/>
            <person name="Balasubrmanian S."/>
            <person name="Barry K."/>
            <person name="Bauer D."/>
            <person name="Boehm C.R."/>
            <person name="Briginshaw L."/>
            <person name="Caballero-Perez J."/>
            <person name="Catarino B."/>
            <person name="Chen F."/>
            <person name="Chiyoda S."/>
            <person name="Chovatia M."/>
            <person name="Davies K.M."/>
            <person name="Delmans M."/>
            <person name="Demura T."/>
            <person name="Dierschke T."/>
            <person name="Dolan L."/>
            <person name="Dorantes-Acosta A.E."/>
            <person name="Eklund D.M."/>
            <person name="Florent S.N."/>
            <person name="Flores-Sandoval E."/>
            <person name="Fujiyama A."/>
            <person name="Fukuzawa H."/>
            <person name="Galik B."/>
            <person name="Grimanelli D."/>
            <person name="Grimwood J."/>
            <person name="Grossniklaus U."/>
            <person name="Hamada T."/>
            <person name="Haseloff J."/>
            <person name="Hetherington A.J."/>
            <person name="Higo A."/>
            <person name="Hirakawa Y."/>
            <person name="Hundley H.N."/>
            <person name="Ikeda Y."/>
            <person name="Inoue K."/>
            <person name="Inoue S.I."/>
            <person name="Ishida S."/>
            <person name="Jia Q."/>
            <person name="Kakita M."/>
            <person name="Kanazawa T."/>
            <person name="Kawai Y."/>
            <person name="Kawashima T."/>
            <person name="Kennedy M."/>
            <person name="Kinose K."/>
            <person name="Kinoshita T."/>
            <person name="Kohara Y."/>
            <person name="Koide E."/>
            <person name="Komatsu K."/>
            <person name="Kopischke S."/>
            <person name="Kubo M."/>
            <person name="Kyozuka J."/>
            <person name="Lagercrantz U."/>
            <person name="Lin S.S."/>
            <person name="Lindquist E."/>
            <person name="Lipzen A.M."/>
            <person name="Lu C.W."/>
            <person name="De Luna E."/>
            <person name="Martienssen R.A."/>
            <person name="Minamino N."/>
            <person name="Mizutani M."/>
            <person name="Mizutani M."/>
            <person name="Mochizuki N."/>
            <person name="Monte I."/>
            <person name="Mosher R."/>
            <person name="Nagasaki H."/>
            <person name="Nakagami H."/>
            <person name="Naramoto S."/>
            <person name="Nishitani K."/>
            <person name="Ohtani M."/>
            <person name="Okamoto T."/>
            <person name="Okumura M."/>
            <person name="Phillips J."/>
            <person name="Pollak B."/>
            <person name="Reinders A."/>
            <person name="Rovekamp M."/>
            <person name="Sano R."/>
            <person name="Sawa S."/>
            <person name="Schmid M.W."/>
            <person name="Shirakawa M."/>
            <person name="Solano R."/>
            <person name="Spunde A."/>
            <person name="Suetsugu N."/>
            <person name="Sugano S."/>
            <person name="Sugiyama A."/>
            <person name="Sun R."/>
            <person name="Suzuki Y."/>
            <person name="Takenaka M."/>
            <person name="Takezawa D."/>
            <person name="Tomogane H."/>
            <person name="Tsuzuki M."/>
            <person name="Ueda T."/>
            <person name="Umeda M."/>
            <person name="Ward J.M."/>
            <person name="Watanabe Y."/>
            <person name="Yazaki K."/>
            <person name="Yokoyama R."/>
            <person name="Yoshitake Y."/>
            <person name="Yotsui I."/>
            <person name="Zachgo S."/>
            <person name="Schmutz J."/>
        </authorList>
    </citation>
    <scope>NUCLEOTIDE SEQUENCE [LARGE SCALE GENOMIC DNA]</scope>
    <source>
        <strain evidence="12">Tak-1</strain>
    </source>
</reference>
<keyword evidence="4 10" id="KW-0812">Transmembrane</keyword>
<dbReference type="PANTHER" id="PTHR28259:SF1">
    <property type="entry name" value="FLUORIDE EXPORT PROTEIN 1-RELATED"/>
    <property type="match status" value="1"/>
</dbReference>
<dbReference type="GO" id="GO:0005886">
    <property type="term" value="C:plasma membrane"/>
    <property type="evidence" value="ECO:0000318"/>
    <property type="project" value="GO_Central"/>
</dbReference>
<evidence type="ECO:0000256" key="2">
    <source>
        <dbReference type="ARBA" id="ARBA00004651"/>
    </source>
</evidence>
<feature type="transmembrane region" description="Helical" evidence="10">
    <location>
        <begin position="347"/>
        <end position="371"/>
    </location>
</feature>
<dbReference type="Proteomes" id="UP000244005">
    <property type="component" value="Unassembled WGS sequence"/>
</dbReference>
<feature type="region of interest" description="Disordered" evidence="9">
    <location>
        <begin position="1"/>
        <end position="59"/>
    </location>
</feature>
<feature type="compositionally biased region" description="Low complexity" evidence="9">
    <location>
        <begin position="25"/>
        <end position="37"/>
    </location>
</feature>
<evidence type="ECO:0008006" key="13">
    <source>
        <dbReference type="Google" id="ProtNLM"/>
    </source>
</evidence>
<comment type="similarity">
    <text evidence="7">Belongs to the fluoride channel Fluc/FEX (TC 1.A.43) family.</text>
</comment>
<keyword evidence="3" id="KW-1003">Cell membrane</keyword>
<feature type="transmembrane region" description="Helical" evidence="10">
    <location>
        <begin position="418"/>
        <end position="443"/>
    </location>
</feature>
<feature type="transmembrane region" description="Helical" evidence="10">
    <location>
        <begin position="316"/>
        <end position="335"/>
    </location>
</feature>
<evidence type="ECO:0000256" key="4">
    <source>
        <dbReference type="ARBA" id="ARBA00022692"/>
    </source>
</evidence>
<evidence type="ECO:0000313" key="11">
    <source>
        <dbReference type="EMBL" id="PTQ48353.1"/>
    </source>
</evidence>
<keyword evidence="5 10" id="KW-1133">Transmembrane helix</keyword>
<dbReference type="OMA" id="LQSYGFW"/>
<protein>
    <recommendedName>
        <fullName evidence="13">CrcB-like protein</fullName>
    </recommendedName>
</protein>
<evidence type="ECO:0000256" key="5">
    <source>
        <dbReference type="ARBA" id="ARBA00022989"/>
    </source>
</evidence>